<gene>
    <name evidence="1" type="ORF">MNBD_PLANCTO02-175</name>
</gene>
<dbReference type="AlphaFoldDB" id="A0A3B1DQG3"/>
<protein>
    <submittedName>
        <fullName evidence="1">Uncharacterized protein</fullName>
    </submittedName>
</protein>
<sequence length="144" mass="15179">MKSLLALCAAAGLMMVTSTASAQVSPDDVAARCVSKINGIVDRCQSASAAETTECVKTIRRLLAVGRDRAARRVAAECIRSATARAEKCGDRVKRICDACVDTLLGMGAPQLARRVDAACDDAIESLRATLQREKTIIRNALGG</sequence>
<dbReference type="EMBL" id="UOGL01000184">
    <property type="protein sequence ID" value="VAX38364.1"/>
    <property type="molecule type" value="Genomic_DNA"/>
</dbReference>
<organism evidence="1">
    <name type="scientific">hydrothermal vent metagenome</name>
    <dbReference type="NCBI Taxonomy" id="652676"/>
    <lineage>
        <taxon>unclassified sequences</taxon>
        <taxon>metagenomes</taxon>
        <taxon>ecological metagenomes</taxon>
    </lineage>
</organism>
<reference evidence="1" key="1">
    <citation type="submission" date="2018-06" db="EMBL/GenBank/DDBJ databases">
        <authorList>
            <person name="Zhirakovskaya E."/>
        </authorList>
    </citation>
    <scope>NUCLEOTIDE SEQUENCE</scope>
</reference>
<evidence type="ECO:0000313" key="1">
    <source>
        <dbReference type="EMBL" id="VAX38364.1"/>
    </source>
</evidence>
<proteinExistence type="predicted"/>
<accession>A0A3B1DQG3</accession>
<name>A0A3B1DQG3_9ZZZZ</name>